<dbReference type="PROSITE" id="PS50011">
    <property type="entry name" value="PROTEIN_KINASE_DOM"/>
    <property type="match status" value="1"/>
</dbReference>
<dbReference type="PROSITE" id="PS00108">
    <property type="entry name" value="PROTEIN_KINASE_ST"/>
    <property type="match status" value="1"/>
</dbReference>
<feature type="domain" description="Protein kinase" evidence="7">
    <location>
        <begin position="65"/>
        <end position="319"/>
    </location>
</feature>
<dbReference type="CDD" id="cd14014">
    <property type="entry name" value="STKc_PknB_like"/>
    <property type="match status" value="1"/>
</dbReference>
<evidence type="ECO:0000256" key="5">
    <source>
        <dbReference type="PROSITE-ProRule" id="PRU10141"/>
    </source>
</evidence>
<dbReference type="InterPro" id="IPR017441">
    <property type="entry name" value="Protein_kinase_ATP_BS"/>
</dbReference>
<keyword evidence="1" id="KW-0808">Transferase</keyword>
<keyword evidence="3 8" id="KW-0418">Kinase</keyword>
<dbReference type="OrthoDB" id="9801841at2"/>
<dbReference type="Gene3D" id="3.30.200.20">
    <property type="entry name" value="Phosphorylase Kinase, domain 1"/>
    <property type="match status" value="1"/>
</dbReference>
<dbReference type="AlphaFoldDB" id="A0A5D4XWH2"/>
<dbReference type="InterPro" id="IPR011009">
    <property type="entry name" value="Kinase-like_dom_sf"/>
</dbReference>
<dbReference type="SUPFAM" id="SSF56112">
    <property type="entry name" value="Protein kinase-like (PK-like)"/>
    <property type="match status" value="1"/>
</dbReference>
<evidence type="ECO:0000256" key="3">
    <source>
        <dbReference type="ARBA" id="ARBA00022777"/>
    </source>
</evidence>
<dbReference type="EMBL" id="VTFT01000001">
    <property type="protein sequence ID" value="TYT27342.1"/>
    <property type="molecule type" value="Genomic_DNA"/>
</dbReference>
<keyword evidence="4 5" id="KW-0067">ATP-binding</keyword>
<gene>
    <name evidence="8" type="ORF">FZO89_14355</name>
</gene>
<evidence type="ECO:0000256" key="2">
    <source>
        <dbReference type="ARBA" id="ARBA00022741"/>
    </source>
</evidence>
<protein>
    <submittedName>
        <fullName evidence="8">Protein kinase</fullName>
    </submittedName>
</protein>
<dbReference type="PROSITE" id="PS00107">
    <property type="entry name" value="PROTEIN_KINASE_ATP"/>
    <property type="match status" value="1"/>
</dbReference>
<dbReference type="InterPro" id="IPR000719">
    <property type="entry name" value="Prot_kinase_dom"/>
</dbReference>
<dbReference type="PANTHER" id="PTHR43289">
    <property type="entry name" value="MITOGEN-ACTIVATED PROTEIN KINASE KINASE KINASE 20-RELATED"/>
    <property type="match status" value="1"/>
</dbReference>
<dbReference type="GO" id="GO:0004674">
    <property type="term" value="F:protein serine/threonine kinase activity"/>
    <property type="evidence" value="ECO:0007669"/>
    <property type="project" value="TreeGrafter"/>
</dbReference>
<comment type="caution">
    <text evidence="8">The sequence shown here is derived from an EMBL/GenBank/DDBJ whole genome shotgun (WGS) entry which is preliminary data.</text>
</comment>
<dbReference type="SMART" id="SM00220">
    <property type="entry name" value="S_TKc"/>
    <property type="match status" value="1"/>
</dbReference>
<evidence type="ECO:0000259" key="7">
    <source>
        <dbReference type="PROSITE" id="PS50011"/>
    </source>
</evidence>
<dbReference type="Gene3D" id="1.10.510.10">
    <property type="entry name" value="Transferase(Phosphotransferase) domain 1"/>
    <property type="match status" value="1"/>
</dbReference>
<keyword evidence="2 5" id="KW-0547">Nucleotide-binding</keyword>
<dbReference type="Pfam" id="PF00069">
    <property type="entry name" value="Pkinase"/>
    <property type="match status" value="1"/>
</dbReference>
<dbReference type="InterPro" id="IPR008271">
    <property type="entry name" value="Ser/Thr_kinase_AS"/>
</dbReference>
<feature type="binding site" evidence="5">
    <location>
        <position position="94"/>
    </location>
    <ligand>
        <name>ATP</name>
        <dbReference type="ChEBI" id="CHEBI:30616"/>
    </ligand>
</feature>
<feature type="region of interest" description="Disordered" evidence="6">
    <location>
        <begin position="1"/>
        <end position="33"/>
    </location>
</feature>
<keyword evidence="9" id="KW-1185">Reference proteome</keyword>
<dbReference type="SUPFAM" id="SSF56436">
    <property type="entry name" value="C-type lectin-like"/>
    <property type="match status" value="1"/>
</dbReference>
<dbReference type="Gene3D" id="3.90.1580.10">
    <property type="entry name" value="paralog of FGE (formylglycine-generating enzyme)"/>
    <property type="match status" value="1"/>
</dbReference>
<dbReference type="Proteomes" id="UP000324973">
    <property type="component" value="Unassembled WGS sequence"/>
</dbReference>
<evidence type="ECO:0000313" key="8">
    <source>
        <dbReference type="EMBL" id="TYT27342.1"/>
    </source>
</evidence>
<accession>A0A5D4XWH2</accession>
<evidence type="ECO:0000313" key="9">
    <source>
        <dbReference type="Proteomes" id="UP000324973"/>
    </source>
</evidence>
<proteinExistence type="predicted"/>
<name>A0A5D4XWH2_9GAMM</name>
<dbReference type="InterPro" id="IPR016187">
    <property type="entry name" value="CTDL_fold"/>
</dbReference>
<dbReference type="Pfam" id="PF03781">
    <property type="entry name" value="FGE-sulfatase"/>
    <property type="match status" value="1"/>
</dbReference>
<evidence type="ECO:0000256" key="6">
    <source>
        <dbReference type="SAM" id="MobiDB-lite"/>
    </source>
</evidence>
<dbReference type="InterPro" id="IPR005532">
    <property type="entry name" value="SUMF_dom"/>
</dbReference>
<dbReference type="GO" id="GO:0005524">
    <property type="term" value="F:ATP binding"/>
    <property type="evidence" value="ECO:0007669"/>
    <property type="project" value="UniProtKB-UniRule"/>
</dbReference>
<dbReference type="InterPro" id="IPR042095">
    <property type="entry name" value="SUMF_sf"/>
</dbReference>
<evidence type="ECO:0000256" key="4">
    <source>
        <dbReference type="ARBA" id="ARBA00022840"/>
    </source>
</evidence>
<organism evidence="8 9">
    <name type="scientific">Luteimonas viscosa</name>
    <dbReference type="NCBI Taxonomy" id="1132694"/>
    <lineage>
        <taxon>Bacteria</taxon>
        <taxon>Pseudomonadati</taxon>
        <taxon>Pseudomonadota</taxon>
        <taxon>Gammaproteobacteria</taxon>
        <taxon>Lysobacterales</taxon>
        <taxon>Lysobacteraceae</taxon>
        <taxon>Luteimonas</taxon>
    </lineage>
</organism>
<dbReference type="PANTHER" id="PTHR43289:SF6">
    <property type="entry name" value="SERINE_THREONINE-PROTEIN KINASE NEKL-3"/>
    <property type="match status" value="1"/>
</dbReference>
<sequence length="732" mass="78635">MPPESFATHRSGSRAPGLPRPRDAGDGFTGHAARPVYPRRRWTGGCMTRWQTQDAHRPLPEIAGYRISRVIGEGGMSTVYLGTQLSLGREVAIKVMLPEALADEVSRRRFENEARTIARLEHPHIVGIHEVGRTADGLPWYAMPHLPRGHVGQRRLGDDPQRVREILRALLSALAFAHARGVIHRDVKAENVLFDEADRPLLADFGIALRRGHGTRVTMTGLAVGSTAYMAPEQARGQQVDHRADLYSVGVLAWEMLTGELPYKADDALAMAIQHAQSPLPKLPPGLRQWQSFMDRALAKSPRKRFADAAQMLAALERVSLSGLSHGARLRDFAHRAATRLQRLPKPAWVAVGLVCAAALGMGMPWRQLTGDDAGDPATPAPSASSLTDATTVSADAAASAGDTLAADAATMHGAAPLSAADQAIERARERMRAGRLTTPAGESALDSLLEAARAEAGHPQLAATSSALLDALGEAGVGAIDAGRDADAAPLLQAAARVQEAATPSASARANHRARVDKALRARLAAATRRLDRADAMRLVEHARLVGLPNASVQQLLAQAERIPDLQGRDPGNLDGMVVLEGATRPLAAFASPVSRAGYARFAEVTGREPALCRERISLLRVFDRRDWTEPGFEQGDGDPVVCVSWQDAEAYAQWLGNRDGYRYRLPTTSEAASLGAAGGARIVSEWRADCAANCARRAVAGASWRTETASRTLDPERGYDDVGFRLVREL</sequence>
<reference evidence="8 9" key="1">
    <citation type="submission" date="2019-08" db="EMBL/GenBank/DDBJ databases">
        <title>Luteimonas viscosus sp. nov., isolated from soil of a sunflower field.</title>
        <authorList>
            <person name="Jianli Z."/>
            <person name="Ying Z."/>
        </authorList>
    </citation>
    <scope>NUCLEOTIDE SEQUENCE [LARGE SCALE GENOMIC DNA]</scope>
    <source>
        <strain evidence="8 9">XBU10</strain>
    </source>
</reference>
<evidence type="ECO:0000256" key="1">
    <source>
        <dbReference type="ARBA" id="ARBA00022679"/>
    </source>
</evidence>